<name>A0A0S4KW76_9BACT</name>
<gene>
    <name evidence="3" type="ORF">NITINOP_0899</name>
</gene>
<sequence length="164" mass="17570">MWKQDKPDNSSSTTQDAEALMTAPRSQRTEMGEEISAFVGKGVDFKGTITYQGTVRIDGSVEGEIQTDGILLVGEEAVLKAKVTAGTIVCKGKITGDIVAKEKIKLRAPAVITGGVKTPMLSMEEGVMFNGTLEMSAVSRDMQREPSLRAIPQGEQPVVKRITA</sequence>
<dbReference type="KEGG" id="nio:NITINOP_0899"/>
<feature type="region of interest" description="Disordered" evidence="2">
    <location>
        <begin position="1"/>
        <end position="29"/>
    </location>
</feature>
<organism evidence="3 4">
    <name type="scientific">Candidatus Nitrospira inopinata</name>
    <dbReference type="NCBI Taxonomy" id="1715989"/>
    <lineage>
        <taxon>Bacteria</taxon>
        <taxon>Pseudomonadati</taxon>
        <taxon>Nitrospirota</taxon>
        <taxon>Nitrospiria</taxon>
        <taxon>Nitrospirales</taxon>
        <taxon>Nitrospiraceae</taxon>
        <taxon>Nitrospira</taxon>
    </lineage>
</organism>
<dbReference type="PANTHER" id="PTHR35024">
    <property type="entry name" value="HYPOTHETICAL CYTOSOLIC PROTEIN"/>
    <property type="match status" value="1"/>
</dbReference>
<proteinExistence type="inferred from homology"/>
<protein>
    <recommendedName>
        <fullName evidence="5">Polymer-forming cytoskeletal protein</fullName>
    </recommendedName>
</protein>
<dbReference type="STRING" id="1715989.NITINOP_0899"/>
<dbReference type="InterPro" id="IPR007607">
    <property type="entry name" value="BacA/B"/>
</dbReference>
<dbReference type="EMBL" id="LN885086">
    <property type="protein sequence ID" value="CUQ65874.1"/>
    <property type="molecule type" value="Genomic_DNA"/>
</dbReference>
<evidence type="ECO:0000313" key="3">
    <source>
        <dbReference type="EMBL" id="CUQ65874.1"/>
    </source>
</evidence>
<accession>A0A0S4KW76</accession>
<evidence type="ECO:0000313" key="4">
    <source>
        <dbReference type="Proteomes" id="UP000066284"/>
    </source>
</evidence>
<evidence type="ECO:0000256" key="2">
    <source>
        <dbReference type="SAM" id="MobiDB-lite"/>
    </source>
</evidence>
<comment type="similarity">
    <text evidence="1">Belongs to the bactofilin family.</text>
</comment>
<dbReference type="Proteomes" id="UP000066284">
    <property type="component" value="Chromosome 1"/>
</dbReference>
<dbReference type="PANTHER" id="PTHR35024:SF4">
    <property type="entry name" value="POLYMER-FORMING CYTOSKELETAL PROTEIN"/>
    <property type="match status" value="1"/>
</dbReference>
<keyword evidence="4" id="KW-1185">Reference proteome</keyword>
<reference evidence="4" key="1">
    <citation type="submission" date="2015-09" db="EMBL/GenBank/DDBJ databases">
        <authorList>
            <person name="Daims H."/>
        </authorList>
    </citation>
    <scope>NUCLEOTIDE SEQUENCE [LARGE SCALE GENOMIC DNA]</scope>
</reference>
<evidence type="ECO:0000256" key="1">
    <source>
        <dbReference type="ARBA" id="ARBA00044755"/>
    </source>
</evidence>
<dbReference type="Pfam" id="PF04519">
    <property type="entry name" value="Bactofilin"/>
    <property type="match status" value="1"/>
</dbReference>
<evidence type="ECO:0008006" key="5">
    <source>
        <dbReference type="Google" id="ProtNLM"/>
    </source>
</evidence>
<dbReference type="AlphaFoldDB" id="A0A0S4KW76"/>